<reference evidence="2 3" key="1">
    <citation type="submission" date="2019-05" db="EMBL/GenBank/DDBJ databases">
        <title>Emergence of the Ug99 lineage of the wheat stem rust pathogen through somatic hybridization.</title>
        <authorList>
            <person name="Li F."/>
            <person name="Upadhyaya N.M."/>
            <person name="Sperschneider J."/>
            <person name="Matny O."/>
            <person name="Nguyen-Phuc H."/>
            <person name="Mago R."/>
            <person name="Raley C."/>
            <person name="Miller M.E."/>
            <person name="Silverstein K.A.T."/>
            <person name="Henningsen E."/>
            <person name="Hirsch C.D."/>
            <person name="Visser B."/>
            <person name="Pretorius Z.A."/>
            <person name="Steffenson B.J."/>
            <person name="Schwessinger B."/>
            <person name="Dodds P.N."/>
            <person name="Figueroa M."/>
        </authorList>
    </citation>
    <scope>NUCLEOTIDE SEQUENCE [LARGE SCALE GENOMIC DNA]</scope>
    <source>
        <strain evidence="2 3">Ug99</strain>
    </source>
</reference>
<proteinExistence type="predicted"/>
<evidence type="ECO:0000313" key="3">
    <source>
        <dbReference type="Proteomes" id="UP000325313"/>
    </source>
</evidence>
<organism evidence="2 3">
    <name type="scientific">Puccinia graminis f. sp. tritici</name>
    <dbReference type="NCBI Taxonomy" id="56615"/>
    <lineage>
        <taxon>Eukaryota</taxon>
        <taxon>Fungi</taxon>
        <taxon>Dikarya</taxon>
        <taxon>Basidiomycota</taxon>
        <taxon>Pucciniomycotina</taxon>
        <taxon>Pucciniomycetes</taxon>
        <taxon>Pucciniales</taxon>
        <taxon>Pucciniaceae</taxon>
        <taxon>Puccinia</taxon>
    </lineage>
</organism>
<feature type="region of interest" description="Disordered" evidence="1">
    <location>
        <begin position="1"/>
        <end position="49"/>
    </location>
</feature>
<feature type="compositionally biased region" description="Polar residues" evidence="1">
    <location>
        <begin position="36"/>
        <end position="49"/>
    </location>
</feature>
<feature type="compositionally biased region" description="Basic and acidic residues" evidence="1">
    <location>
        <begin position="98"/>
        <end position="116"/>
    </location>
</feature>
<accession>A0A5B0S7B4</accession>
<sequence length="144" mass="16499">MGQDAVAAGSGTEKSWTGATWISERPNDPDRYRTSAAETPNRKLQNQNSRLREQFHAKTKKIVVCGVKLNNNIMNSSEGVREKYRVKRPQINPQQAGVEKERKQDGEQDNNRRSFDKDKVDFNLGFDTAGYQRILGWFPYKHLG</sequence>
<dbReference type="EMBL" id="VDEP01000070">
    <property type="protein sequence ID" value="KAA1133728.1"/>
    <property type="molecule type" value="Genomic_DNA"/>
</dbReference>
<protein>
    <submittedName>
        <fullName evidence="2">Uncharacterized protein</fullName>
    </submittedName>
</protein>
<evidence type="ECO:0000256" key="1">
    <source>
        <dbReference type="SAM" id="MobiDB-lite"/>
    </source>
</evidence>
<feature type="region of interest" description="Disordered" evidence="1">
    <location>
        <begin position="76"/>
        <end position="116"/>
    </location>
</feature>
<name>A0A5B0S7B4_PUCGR</name>
<dbReference type="Proteomes" id="UP000325313">
    <property type="component" value="Unassembled WGS sequence"/>
</dbReference>
<dbReference type="AlphaFoldDB" id="A0A5B0S7B4"/>
<evidence type="ECO:0000313" key="2">
    <source>
        <dbReference type="EMBL" id="KAA1133728.1"/>
    </source>
</evidence>
<gene>
    <name evidence="2" type="ORF">PGTUg99_003527</name>
</gene>
<comment type="caution">
    <text evidence="2">The sequence shown here is derived from an EMBL/GenBank/DDBJ whole genome shotgun (WGS) entry which is preliminary data.</text>
</comment>